<comment type="cofactor">
    <cofactor evidence="1">
        <name>Mo-molybdopterin</name>
        <dbReference type="ChEBI" id="CHEBI:71302"/>
    </cofactor>
</comment>
<evidence type="ECO:0000256" key="6">
    <source>
        <dbReference type="ARBA" id="ARBA00012505"/>
    </source>
</evidence>
<comment type="caution">
    <text evidence="15">The sequence shown here is derived from an EMBL/GenBank/DDBJ whole genome shotgun (WGS) entry which is preliminary data.</text>
</comment>
<dbReference type="InterPro" id="IPR036400">
    <property type="entry name" value="Cyt_B5-like_heme/steroid_sf"/>
</dbReference>
<organism evidence="15 16">
    <name type="scientific">Rhynchophorus ferrugineus</name>
    <name type="common">Red palm weevil</name>
    <name type="synonym">Curculio ferrugineus</name>
    <dbReference type="NCBI Taxonomy" id="354439"/>
    <lineage>
        <taxon>Eukaryota</taxon>
        <taxon>Metazoa</taxon>
        <taxon>Ecdysozoa</taxon>
        <taxon>Arthropoda</taxon>
        <taxon>Hexapoda</taxon>
        <taxon>Insecta</taxon>
        <taxon>Pterygota</taxon>
        <taxon>Neoptera</taxon>
        <taxon>Endopterygota</taxon>
        <taxon>Coleoptera</taxon>
        <taxon>Polyphaga</taxon>
        <taxon>Cucujiformia</taxon>
        <taxon>Curculionidae</taxon>
        <taxon>Dryophthorinae</taxon>
        <taxon>Rhynchophorus</taxon>
    </lineage>
</organism>
<dbReference type="CDD" id="cd02111">
    <property type="entry name" value="eukary_SO_Moco"/>
    <property type="match status" value="1"/>
</dbReference>
<dbReference type="OrthoDB" id="10051395at2759"/>
<comment type="pathway">
    <text evidence="5">Energy metabolism; sulfur metabolism.</text>
</comment>
<dbReference type="GO" id="GO:0030151">
    <property type="term" value="F:molybdenum ion binding"/>
    <property type="evidence" value="ECO:0007669"/>
    <property type="project" value="InterPro"/>
</dbReference>
<sequence length="557" mass="63621">MNYIFNRVCRRLTYSKYSQHYRTLTEFSEQRYEKNDRSYVNVSIKLSYVTAGLIGCYFYVNKEQKFAYAAKLEKKNEAVIPGKFRNDLPTFSLEDIQKHNNSDARIWVYYKEGVYDITEFVEGHPGGEQILMAAGGSVEPFWMIYGIHENPHVYAILETLRIGNLKKEDLKSLVDDMDDPYANEPRRHIALKPASKKPFNAELSPLLLCENFITPNELFYVRNHLPVPEVDPDNYELEVEIEGKSRILSFTLDELKKLPKHTITATIMCAGNRRSEMTKVKAVKGLNWGPAAIGNACWTGVKLRDILKLAGVTEDEENLKHVQFEGLDFDATSKQYGASIPLWKAIDNRGDVLLAYEMNGVPIPRDHGFPIRVIVPGVVGARNVKWLSRIYVSVNESPSHWQQNDYKGFSPSVDWDTVDYTKSPAIQELPVISAICNPLDGQKVHLEEGYLKVKGYAWSGGGQRIVRVDVTIDGGKTWHVANFDAQDSAVPPKHWAWTLWSLKIPINEKIKDGEELEIWVKAIDSCYNTQPESFENIWNLRGVLNNAYHRIKVNVCR</sequence>
<dbReference type="FunFam" id="3.90.420.10:FF:000002">
    <property type="entry name" value="sulfite oxidase, mitochondrial"/>
    <property type="match status" value="1"/>
</dbReference>
<dbReference type="PANTHER" id="PTHR19372:SF7">
    <property type="entry name" value="SULFITE OXIDASE, MITOCHONDRIAL"/>
    <property type="match status" value="1"/>
</dbReference>
<dbReference type="GO" id="GO:0005758">
    <property type="term" value="C:mitochondrial intermembrane space"/>
    <property type="evidence" value="ECO:0007669"/>
    <property type="project" value="UniProtKB-SubCell"/>
</dbReference>
<keyword evidence="12" id="KW-0496">Mitochondrion</keyword>
<dbReference type="FunFam" id="2.60.40.650:FF:000002">
    <property type="entry name" value="sulfite oxidase"/>
    <property type="match status" value="1"/>
</dbReference>
<dbReference type="GO" id="GO:0043546">
    <property type="term" value="F:molybdopterin cofactor binding"/>
    <property type="evidence" value="ECO:0007669"/>
    <property type="project" value="TreeGrafter"/>
</dbReference>
<dbReference type="FunFam" id="3.10.120.10:FF:000007">
    <property type="entry name" value="Sulfite oxidase, mitochondrial"/>
    <property type="match status" value="1"/>
</dbReference>
<dbReference type="SUPFAM" id="SSF55856">
    <property type="entry name" value="Cytochrome b5-like heme/steroid binding domain"/>
    <property type="match status" value="1"/>
</dbReference>
<dbReference type="Gene3D" id="3.10.120.10">
    <property type="entry name" value="Cytochrome b5-like heme/steroid binding domain"/>
    <property type="match status" value="1"/>
</dbReference>
<dbReference type="PROSITE" id="PS50255">
    <property type="entry name" value="CYTOCHROME_B5_2"/>
    <property type="match status" value="1"/>
</dbReference>
<evidence type="ECO:0000256" key="10">
    <source>
        <dbReference type="ARBA" id="ARBA00023002"/>
    </source>
</evidence>
<evidence type="ECO:0000313" key="15">
    <source>
        <dbReference type="EMBL" id="KAF7272492.1"/>
    </source>
</evidence>
<dbReference type="EMBL" id="JAACXV010013757">
    <property type="protein sequence ID" value="KAF7272492.1"/>
    <property type="molecule type" value="Genomic_DNA"/>
</dbReference>
<protein>
    <recommendedName>
        <fullName evidence="13">Sulfite oxidase</fullName>
        <ecNumber evidence="6">1.8.3.1</ecNumber>
    </recommendedName>
</protein>
<name>A0A834I0Y0_RHYFE</name>
<dbReference type="Gene3D" id="3.90.420.10">
    <property type="entry name" value="Oxidoreductase, molybdopterin-binding domain"/>
    <property type="match status" value="1"/>
</dbReference>
<evidence type="ECO:0000313" key="16">
    <source>
        <dbReference type="Proteomes" id="UP000625711"/>
    </source>
</evidence>
<dbReference type="SUPFAM" id="SSF81296">
    <property type="entry name" value="E set domains"/>
    <property type="match status" value="1"/>
</dbReference>
<evidence type="ECO:0000256" key="9">
    <source>
        <dbReference type="ARBA" id="ARBA00022723"/>
    </source>
</evidence>
<dbReference type="GO" id="GO:0006790">
    <property type="term" value="P:sulfur compound metabolic process"/>
    <property type="evidence" value="ECO:0007669"/>
    <property type="project" value="UniProtKB-UniPathway"/>
</dbReference>
<evidence type="ECO:0000256" key="5">
    <source>
        <dbReference type="ARBA" id="ARBA00004971"/>
    </source>
</evidence>
<dbReference type="PROSITE" id="PS00191">
    <property type="entry name" value="CYTOCHROME_B5_1"/>
    <property type="match status" value="1"/>
</dbReference>
<evidence type="ECO:0000256" key="8">
    <source>
        <dbReference type="ARBA" id="ARBA00022617"/>
    </source>
</evidence>
<dbReference type="Pfam" id="PF00174">
    <property type="entry name" value="Oxidored_molyb"/>
    <property type="match status" value="1"/>
</dbReference>
<evidence type="ECO:0000256" key="13">
    <source>
        <dbReference type="ARBA" id="ARBA00070338"/>
    </source>
</evidence>
<dbReference type="InterPro" id="IPR005066">
    <property type="entry name" value="MoCF_OxRdtse_dimer"/>
</dbReference>
<keyword evidence="16" id="KW-1185">Reference proteome</keyword>
<gene>
    <name evidence="15" type="ORF">GWI33_014728</name>
</gene>
<evidence type="ECO:0000256" key="7">
    <source>
        <dbReference type="ARBA" id="ARBA00022505"/>
    </source>
</evidence>
<feature type="domain" description="Cytochrome b5 heme-binding" evidence="14">
    <location>
        <begin position="88"/>
        <end position="166"/>
    </location>
</feature>
<dbReference type="Pfam" id="PF03404">
    <property type="entry name" value="Mo-co_dimer"/>
    <property type="match status" value="1"/>
</dbReference>
<keyword evidence="9" id="KW-0479">Metal-binding</keyword>
<reference evidence="15" key="1">
    <citation type="submission" date="2020-08" db="EMBL/GenBank/DDBJ databases">
        <title>Genome sequencing and assembly of the red palm weevil Rhynchophorus ferrugineus.</title>
        <authorList>
            <person name="Dias G.B."/>
            <person name="Bergman C.M."/>
            <person name="Manee M."/>
        </authorList>
    </citation>
    <scope>NUCLEOTIDE SEQUENCE</scope>
    <source>
        <strain evidence="15">AA-2017</strain>
        <tissue evidence="15">Whole larva</tissue>
    </source>
</reference>
<dbReference type="Proteomes" id="UP000625711">
    <property type="component" value="Unassembled WGS sequence"/>
</dbReference>
<evidence type="ECO:0000259" key="14">
    <source>
        <dbReference type="PROSITE" id="PS50255"/>
    </source>
</evidence>
<comment type="subcellular location">
    <subcellularLocation>
        <location evidence="3">Mitochondrion intermembrane space</location>
    </subcellularLocation>
</comment>
<dbReference type="Pfam" id="PF00173">
    <property type="entry name" value="Cyt-b5"/>
    <property type="match status" value="1"/>
</dbReference>
<comment type="cofactor">
    <cofactor evidence="2">
        <name>heme b</name>
        <dbReference type="ChEBI" id="CHEBI:60344"/>
    </cofactor>
</comment>
<dbReference type="AlphaFoldDB" id="A0A834I0Y0"/>
<dbReference type="SMART" id="SM01117">
    <property type="entry name" value="Cyt-b5"/>
    <property type="match status" value="1"/>
</dbReference>
<dbReference type="InterPro" id="IPR001199">
    <property type="entry name" value="Cyt_B5-like_heme/steroid-bd"/>
</dbReference>
<dbReference type="PANTHER" id="PTHR19372">
    <property type="entry name" value="SULFITE REDUCTASE"/>
    <property type="match status" value="1"/>
</dbReference>
<evidence type="ECO:0000256" key="2">
    <source>
        <dbReference type="ARBA" id="ARBA00001970"/>
    </source>
</evidence>
<dbReference type="PRINTS" id="PR00407">
    <property type="entry name" value="EUMOPTERIN"/>
</dbReference>
<dbReference type="EC" id="1.8.3.1" evidence="6"/>
<keyword evidence="7" id="KW-0500">Molybdenum</keyword>
<keyword evidence="8" id="KW-0349">Heme</keyword>
<evidence type="ECO:0000256" key="11">
    <source>
        <dbReference type="ARBA" id="ARBA00023004"/>
    </source>
</evidence>
<dbReference type="Gene3D" id="2.60.40.650">
    <property type="match status" value="1"/>
</dbReference>
<evidence type="ECO:0000256" key="1">
    <source>
        <dbReference type="ARBA" id="ARBA00001924"/>
    </source>
</evidence>
<dbReference type="InterPro" id="IPR014756">
    <property type="entry name" value="Ig_E-set"/>
</dbReference>
<dbReference type="GO" id="GO:0020037">
    <property type="term" value="F:heme binding"/>
    <property type="evidence" value="ECO:0007669"/>
    <property type="project" value="InterPro"/>
</dbReference>
<dbReference type="InterPro" id="IPR036374">
    <property type="entry name" value="OxRdtase_Mopterin-bd_sf"/>
</dbReference>
<dbReference type="InterPro" id="IPR000572">
    <property type="entry name" value="OxRdtase_Mopterin-bd_dom"/>
</dbReference>
<dbReference type="SUPFAM" id="SSF56524">
    <property type="entry name" value="Oxidoreductase molybdopterin-binding domain"/>
    <property type="match status" value="1"/>
</dbReference>
<evidence type="ECO:0000256" key="12">
    <source>
        <dbReference type="ARBA" id="ARBA00023128"/>
    </source>
</evidence>
<evidence type="ECO:0000256" key="3">
    <source>
        <dbReference type="ARBA" id="ARBA00004569"/>
    </source>
</evidence>
<dbReference type="GO" id="GO:0008482">
    <property type="term" value="F:sulfite oxidase activity"/>
    <property type="evidence" value="ECO:0007669"/>
    <property type="project" value="UniProtKB-EC"/>
</dbReference>
<proteinExistence type="predicted"/>
<keyword evidence="10" id="KW-0560">Oxidoreductase</keyword>
<comment type="pathway">
    <text evidence="4">Sulfur metabolism.</text>
</comment>
<accession>A0A834I0Y0</accession>
<dbReference type="InterPro" id="IPR018506">
    <property type="entry name" value="Cyt_B5_heme-BS"/>
</dbReference>
<keyword evidence="11" id="KW-0408">Iron</keyword>
<dbReference type="UniPathway" id="UPA00096"/>
<dbReference type="PRINTS" id="PR00363">
    <property type="entry name" value="CYTOCHROMEB5"/>
</dbReference>
<evidence type="ECO:0000256" key="4">
    <source>
        <dbReference type="ARBA" id="ARBA00004678"/>
    </source>
</evidence>
<dbReference type="InterPro" id="IPR008335">
    <property type="entry name" value="Mopterin_OxRdtase_euk"/>
</dbReference>